<organism evidence="19">
    <name type="scientific">Oryza brachyantha</name>
    <name type="common">malo sina</name>
    <dbReference type="NCBI Taxonomy" id="4533"/>
    <lineage>
        <taxon>Eukaryota</taxon>
        <taxon>Viridiplantae</taxon>
        <taxon>Streptophyta</taxon>
        <taxon>Embryophyta</taxon>
        <taxon>Tracheophyta</taxon>
        <taxon>Spermatophyta</taxon>
        <taxon>Magnoliopsida</taxon>
        <taxon>Liliopsida</taxon>
        <taxon>Poales</taxon>
        <taxon>Poaceae</taxon>
        <taxon>BOP clade</taxon>
        <taxon>Oryzoideae</taxon>
        <taxon>Oryzeae</taxon>
        <taxon>Oryzinae</taxon>
        <taxon>Oryza</taxon>
    </lineage>
</organism>
<dbReference type="Pfam" id="PF00141">
    <property type="entry name" value="peroxidase"/>
    <property type="match status" value="1"/>
</dbReference>
<feature type="signal peptide" evidence="16">
    <location>
        <begin position="1"/>
        <end position="27"/>
    </location>
</feature>
<evidence type="ECO:0000256" key="5">
    <source>
        <dbReference type="ARBA" id="ARBA00022723"/>
    </source>
</evidence>
<name>J3KZD2_ORYBR</name>
<feature type="binding site" evidence="13">
    <location>
        <position position="77"/>
    </location>
    <ligand>
        <name>Ca(2+)</name>
        <dbReference type="ChEBI" id="CHEBI:29108"/>
        <label>1</label>
    </ligand>
</feature>
<dbReference type="Proteomes" id="UP000006038">
    <property type="component" value="Chromosome 1"/>
</dbReference>
<dbReference type="FunFam" id="1.10.520.10:FF:000001">
    <property type="entry name" value="Peroxidase"/>
    <property type="match status" value="1"/>
</dbReference>
<proteinExistence type="inferred from homology"/>
<comment type="catalytic activity">
    <reaction evidence="1 16">
        <text>2 a phenolic donor + H2O2 = 2 a phenolic radical donor + 2 H2O</text>
        <dbReference type="Rhea" id="RHEA:56136"/>
        <dbReference type="ChEBI" id="CHEBI:15377"/>
        <dbReference type="ChEBI" id="CHEBI:16240"/>
        <dbReference type="ChEBI" id="CHEBI:139520"/>
        <dbReference type="ChEBI" id="CHEBI:139521"/>
        <dbReference type="EC" id="1.11.1.7"/>
    </reaction>
</comment>
<dbReference type="GO" id="GO:0042744">
    <property type="term" value="P:hydrogen peroxide catabolic process"/>
    <property type="evidence" value="ECO:0007669"/>
    <property type="project" value="UniProtKB-KW"/>
</dbReference>
<feature type="binding site" evidence="13">
    <location>
        <position position="79"/>
    </location>
    <ligand>
        <name>Ca(2+)</name>
        <dbReference type="ChEBI" id="CHEBI:29108"/>
        <label>1</label>
    </ligand>
</feature>
<dbReference type="InterPro" id="IPR010255">
    <property type="entry name" value="Haem_peroxidase_sf"/>
</dbReference>
<sequence>MAPRGSVGVALAVAACALWLLPATASGALRVGFYQNSCPNAEALVRQAVAAAFAKDAGVAAGLIRLHFHDCFVRGCDASVLLTKNPGGGQTEREVGPNNPSLRGFDVIDAAKAAVERSCPRTVSCADIIAFAARDSVKLTGNVDYQVPAGRRDGRVSNGTEALDNLPPPTATAATLADMFANKFLTLDEMVVLSGAHSVGRSFCASFFNRVWTNNGTTPFVCRRRGRRSGSGVRGAAACAVPEGRHAGDDANGPGHAGDAGQQLLQAAAAEQGALLLRQPAARERDDERAGDPVRGERGRVEAAVRGRHGEDGPHRGADREVRRDPRRLQRRQPVVVVLVAGGGRAAAGRGGGGGGRGRRRRGEL</sequence>
<feature type="compositionally biased region" description="Gly residues" evidence="17">
    <location>
        <begin position="341"/>
        <end position="356"/>
    </location>
</feature>
<dbReference type="PROSITE" id="PS50873">
    <property type="entry name" value="PEROXIDASE_4"/>
    <property type="match status" value="1"/>
</dbReference>
<accession>J3KZD2</accession>
<evidence type="ECO:0000313" key="19">
    <source>
        <dbReference type="EnsemblPlants" id="OB01G23380.1"/>
    </source>
</evidence>
<keyword evidence="8 13" id="KW-0408">Iron</keyword>
<evidence type="ECO:0000256" key="3">
    <source>
        <dbReference type="ARBA" id="ARBA00022559"/>
    </source>
</evidence>
<dbReference type="PROSITE" id="PS00435">
    <property type="entry name" value="PEROXIDASE_1"/>
    <property type="match status" value="1"/>
</dbReference>
<feature type="domain" description="Plant heme peroxidase family profile" evidence="18">
    <location>
        <begin position="28"/>
        <end position="330"/>
    </location>
</feature>
<dbReference type="STRING" id="4533.J3KZD2"/>
<evidence type="ECO:0000256" key="14">
    <source>
        <dbReference type="PIRSR" id="PIRSR600823-4"/>
    </source>
</evidence>
<evidence type="ECO:0000256" key="11">
    <source>
        <dbReference type="PIRSR" id="PIRSR600823-1"/>
    </source>
</evidence>
<comment type="subcellular location">
    <subcellularLocation>
        <location evidence="16">Secreted</location>
    </subcellularLocation>
</comment>
<evidence type="ECO:0000256" key="10">
    <source>
        <dbReference type="ARBA" id="ARBA00023324"/>
    </source>
</evidence>
<keyword evidence="10 16" id="KW-0376">Hydrogen peroxide</keyword>
<dbReference type="Gene3D" id="1.10.420.10">
    <property type="entry name" value="Peroxidase, domain 2"/>
    <property type="match status" value="1"/>
</dbReference>
<dbReference type="InterPro" id="IPR000823">
    <property type="entry name" value="Peroxidase_pln"/>
</dbReference>
<keyword evidence="16" id="KW-0964">Secreted</keyword>
<comment type="similarity">
    <text evidence="16">Belongs to the peroxidase family. Classical plant (class III) peroxidase subfamily.</text>
</comment>
<keyword evidence="4 16" id="KW-0349">Heme</keyword>
<reference evidence="19" key="1">
    <citation type="journal article" date="2013" name="Nat. Commun.">
        <title>Whole-genome sequencing of Oryza brachyantha reveals mechanisms underlying Oryza genome evolution.</title>
        <authorList>
            <person name="Chen J."/>
            <person name="Huang Q."/>
            <person name="Gao D."/>
            <person name="Wang J."/>
            <person name="Lang Y."/>
            <person name="Liu T."/>
            <person name="Li B."/>
            <person name="Bai Z."/>
            <person name="Luis Goicoechea J."/>
            <person name="Liang C."/>
            <person name="Chen C."/>
            <person name="Zhang W."/>
            <person name="Sun S."/>
            <person name="Liao Y."/>
            <person name="Zhang X."/>
            <person name="Yang L."/>
            <person name="Song C."/>
            <person name="Wang M."/>
            <person name="Shi J."/>
            <person name="Liu G."/>
            <person name="Liu J."/>
            <person name="Zhou H."/>
            <person name="Zhou W."/>
            <person name="Yu Q."/>
            <person name="An N."/>
            <person name="Chen Y."/>
            <person name="Cai Q."/>
            <person name="Wang B."/>
            <person name="Liu B."/>
            <person name="Min J."/>
            <person name="Huang Y."/>
            <person name="Wu H."/>
            <person name="Li Z."/>
            <person name="Zhang Y."/>
            <person name="Yin Y."/>
            <person name="Song W."/>
            <person name="Jiang J."/>
            <person name="Jackson S.A."/>
            <person name="Wing R.A."/>
            <person name="Wang J."/>
            <person name="Chen M."/>
        </authorList>
    </citation>
    <scope>NUCLEOTIDE SEQUENCE [LARGE SCALE GENOMIC DNA]</scope>
    <source>
        <strain evidence="19">cv. IRGC 101232</strain>
    </source>
</reference>
<feature type="binding site" evidence="13">
    <location>
        <position position="75"/>
    </location>
    <ligand>
        <name>Ca(2+)</name>
        <dbReference type="ChEBI" id="CHEBI:29108"/>
        <label>1</label>
    </ligand>
</feature>
<evidence type="ECO:0000256" key="12">
    <source>
        <dbReference type="PIRSR" id="PIRSR600823-2"/>
    </source>
</evidence>
<comment type="cofactor">
    <cofactor evidence="13 16">
        <name>heme b</name>
        <dbReference type="ChEBI" id="CHEBI:60344"/>
    </cofactor>
    <text evidence="13 16">Binds 1 heme b (iron(II)-protoporphyrin IX) group per subunit.</text>
</comment>
<evidence type="ECO:0000256" key="4">
    <source>
        <dbReference type="ARBA" id="ARBA00022617"/>
    </source>
</evidence>
<feature type="binding site" evidence="13">
    <location>
        <position position="73"/>
    </location>
    <ligand>
        <name>Ca(2+)</name>
        <dbReference type="ChEBI" id="CHEBI:29108"/>
        <label>1</label>
    </ligand>
</feature>
<dbReference type="eggNOG" id="ENOG502QPX7">
    <property type="taxonomic scope" value="Eukaryota"/>
</dbReference>
<dbReference type="AlphaFoldDB" id="J3KZD2"/>
<evidence type="ECO:0000256" key="1">
    <source>
        <dbReference type="ARBA" id="ARBA00000189"/>
    </source>
</evidence>
<feature type="disulfide bond" evidence="15">
    <location>
        <begin position="38"/>
        <end position="119"/>
    </location>
</feature>
<evidence type="ECO:0000256" key="6">
    <source>
        <dbReference type="ARBA" id="ARBA00022837"/>
    </source>
</evidence>
<dbReference type="EC" id="1.11.1.7" evidence="16"/>
<feature type="binding site" evidence="12">
    <location>
        <position position="167"/>
    </location>
    <ligand>
        <name>substrate</name>
    </ligand>
</feature>
<comment type="function">
    <text evidence="16">Removal of H(2)O(2), oxidation of toxic reductants, biosynthesis and degradation of lignin, suberization, auxin catabolism, response to environmental stresses such as wounding, pathogen attack and oxidative stress.</text>
</comment>
<dbReference type="PRINTS" id="PR00461">
    <property type="entry name" value="PLPEROXIDASE"/>
</dbReference>
<evidence type="ECO:0000256" key="7">
    <source>
        <dbReference type="ARBA" id="ARBA00023002"/>
    </source>
</evidence>
<feature type="site" description="Transition state stabilizer" evidence="14">
    <location>
        <position position="65"/>
    </location>
</feature>
<dbReference type="PANTHER" id="PTHR31235">
    <property type="entry name" value="PEROXIDASE 25-RELATED"/>
    <property type="match status" value="1"/>
</dbReference>
<dbReference type="GO" id="GO:0006979">
    <property type="term" value="P:response to oxidative stress"/>
    <property type="evidence" value="ECO:0007669"/>
    <property type="project" value="UniProtKB-UniRule"/>
</dbReference>
<evidence type="ECO:0000256" key="17">
    <source>
        <dbReference type="SAM" id="MobiDB-lite"/>
    </source>
</evidence>
<keyword evidence="7 16" id="KW-0560">Oxidoreductase</keyword>
<dbReference type="GO" id="GO:0046872">
    <property type="term" value="F:metal ion binding"/>
    <property type="evidence" value="ECO:0007669"/>
    <property type="project" value="UniProtKB-UniRule"/>
</dbReference>
<keyword evidence="16" id="KW-0732">Signal</keyword>
<dbReference type="PRINTS" id="PR00458">
    <property type="entry name" value="PEROXIDASE"/>
</dbReference>
<keyword evidence="5 13" id="KW-0479">Metal-binding</keyword>
<dbReference type="SUPFAM" id="SSF48113">
    <property type="entry name" value="Heme-dependent peroxidases"/>
    <property type="match status" value="1"/>
</dbReference>
<evidence type="ECO:0000256" key="8">
    <source>
        <dbReference type="ARBA" id="ARBA00023004"/>
    </source>
</evidence>
<evidence type="ECO:0000256" key="9">
    <source>
        <dbReference type="ARBA" id="ARBA00023157"/>
    </source>
</evidence>
<keyword evidence="20" id="KW-1185">Reference proteome</keyword>
<feature type="binding site" evidence="13">
    <location>
        <position position="92"/>
    </location>
    <ligand>
        <name>Ca(2+)</name>
        <dbReference type="ChEBI" id="CHEBI:29108"/>
        <label>1</label>
    </ligand>
</feature>
<feature type="binding site" description="axial binding residue" evidence="13">
    <location>
        <position position="197"/>
    </location>
    <ligand>
        <name>heme b</name>
        <dbReference type="ChEBI" id="CHEBI:60344"/>
    </ligand>
    <ligandPart>
        <name>Fe</name>
        <dbReference type="ChEBI" id="CHEBI:18248"/>
    </ligandPart>
</feature>
<dbReference type="EnsemblPlants" id="OB01G23380.1">
    <property type="protein sequence ID" value="OB01G23380.1"/>
    <property type="gene ID" value="OB01G23380"/>
</dbReference>
<dbReference type="PROSITE" id="PS00436">
    <property type="entry name" value="PEROXIDASE_2"/>
    <property type="match status" value="1"/>
</dbReference>
<keyword evidence="9 15" id="KW-1015">Disulfide bond</keyword>
<feature type="binding site" evidence="13">
    <location>
        <position position="70"/>
    </location>
    <ligand>
        <name>Ca(2+)</name>
        <dbReference type="ChEBI" id="CHEBI:29108"/>
        <label>1</label>
    </ligand>
</feature>
<dbReference type="PROSITE" id="PS51257">
    <property type="entry name" value="PROKAR_LIPOPROTEIN"/>
    <property type="match status" value="1"/>
</dbReference>
<comment type="cofactor">
    <cofactor evidence="13 16">
        <name>Ca(2+)</name>
        <dbReference type="ChEBI" id="CHEBI:29108"/>
    </cofactor>
    <text evidence="13 16">Binds 2 calcium ions per subunit.</text>
</comment>
<dbReference type="GO" id="GO:0020037">
    <property type="term" value="F:heme binding"/>
    <property type="evidence" value="ECO:0007669"/>
    <property type="project" value="UniProtKB-UniRule"/>
</dbReference>
<dbReference type="InterPro" id="IPR002016">
    <property type="entry name" value="Haem_peroxidase"/>
</dbReference>
<reference evidence="19" key="2">
    <citation type="submission" date="2013-04" db="UniProtKB">
        <authorList>
            <consortium name="EnsemblPlants"/>
        </authorList>
    </citation>
    <scope>IDENTIFICATION</scope>
</reference>
<dbReference type="Gene3D" id="1.10.520.10">
    <property type="match status" value="1"/>
</dbReference>
<protein>
    <recommendedName>
        <fullName evidence="16">Peroxidase</fullName>
        <ecNumber evidence="16">1.11.1.7</ecNumber>
    </recommendedName>
</protein>
<keyword evidence="6 13" id="KW-0106">Calcium</keyword>
<feature type="disulfide bond" evidence="15">
    <location>
        <begin position="71"/>
        <end position="76"/>
    </location>
</feature>
<evidence type="ECO:0000256" key="15">
    <source>
        <dbReference type="PIRSR" id="PIRSR600823-5"/>
    </source>
</evidence>
<comment type="similarity">
    <text evidence="2">Belongs to the peroxidase family. Ascorbate peroxidase subfamily.</text>
</comment>
<dbReference type="GO" id="GO:0005576">
    <property type="term" value="C:extracellular region"/>
    <property type="evidence" value="ECO:0007669"/>
    <property type="project" value="UniProtKB-SubCell"/>
</dbReference>
<evidence type="ECO:0000256" key="16">
    <source>
        <dbReference type="RuleBase" id="RU362060"/>
    </source>
</evidence>
<dbReference type="HOGENOM" id="CLU_072917_0_0_1"/>
<feature type="region of interest" description="Disordered" evidence="17">
    <location>
        <begin position="278"/>
        <end position="365"/>
    </location>
</feature>
<evidence type="ECO:0000313" key="20">
    <source>
        <dbReference type="Proteomes" id="UP000006038"/>
    </source>
</evidence>
<keyword evidence="3 16" id="KW-0575">Peroxidase</keyword>
<dbReference type="InterPro" id="IPR019794">
    <property type="entry name" value="Peroxidases_AS"/>
</dbReference>
<dbReference type="GO" id="GO:0140825">
    <property type="term" value="F:lactoperoxidase activity"/>
    <property type="evidence" value="ECO:0007669"/>
    <property type="project" value="UniProtKB-EC"/>
</dbReference>
<evidence type="ECO:0000259" key="18">
    <source>
        <dbReference type="PROSITE" id="PS50873"/>
    </source>
</evidence>
<evidence type="ECO:0000256" key="2">
    <source>
        <dbReference type="ARBA" id="ARBA00006873"/>
    </source>
</evidence>
<feature type="chain" id="PRO_5005136577" description="Peroxidase" evidence="16">
    <location>
        <begin position="28"/>
        <end position="365"/>
    </location>
</feature>
<dbReference type="InterPro" id="IPR019793">
    <property type="entry name" value="Peroxidases_heam-ligand_BS"/>
</dbReference>
<evidence type="ECO:0000256" key="13">
    <source>
        <dbReference type="PIRSR" id="PIRSR600823-3"/>
    </source>
</evidence>
<dbReference type="Gramene" id="OB01G23380.1">
    <property type="protein sequence ID" value="OB01G23380.1"/>
    <property type="gene ID" value="OB01G23380"/>
</dbReference>
<feature type="active site" description="Proton acceptor" evidence="11">
    <location>
        <position position="69"/>
    </location>
</feature>
<feature type="compositionally biased region" description="Basic and acidic residues" evidence="17">
    <location>
        <begin position="281"/>
        <end position="328"/>
    </location>
</feature>